<comment type="caution">
    <text evidence="4">The sequence shown here is derived from an EMBL/GenBank/DDBJ whole genome shotgun (WGS) entry which is preliminary data.</text>
</comment>
<reference evidence="4" key="1">
    <citation type="journal article" date="2014" name="Front. Microbiol.">
        <title>High frequency of phylogenetically diverse reductive dehalogenase-homologous genes in deep subseafloor sedimentary metagenomes.</title>
        <authorList>
            <person name="Kawai M."/>
            <person name="Futagami T."/>
            <person name="Toyoda A."/>
            <person name="Takaki Y."/>
            <person name="Nishi S."/>
            <person name="Hori S."/>
            <person name="Arai W."/>
            <person name="Tsubouchi T."/>
            <person name="Morono Y."/>
            <person name="Uchiyama I."/>
            <person name="Ito T."/>
            <person name="Fujiyama A."/>
            <person name="Inagaki F."/>
            <person name="Takami H."/>
        </authorList>
    </citation>
    <scope>NUCLEOTIDE SEQUENCE</scope>
    <source>
        <strain evidence="4">Expedition CK06-06</strain>
    </source>
</reference>
<name>X1JI34_9ZZZZ</name>
<evidence type="ECO:0000256" key="3">
    <source>
        <dbReference type="ARBA" id="ARBA00023163"/>
    </source>
</evidence>
<evidence type="ECO:0008006" key="5">
    <source>
        <dbReference type="Google" id="ProtNLM"/>
    </source>
</evidence>
<protein>
    <recommendedName>
        <fullName evidence="5">GntR C-terminal domain-containing protein</fullName>
    </recommendedName>
</protein>
<dbReference type="Gene3D" id="1.20.120.530">
    <property type="entry name" value="GntR ligand-binding domain-like"/>
    <property type="match status" value="1"/>
</dbReference>
<sequence>TIETTRNLVQAIKQRNAEQAKEWMSKHIRNIRVSLE</sequence>
<dbReference type="EMBL" id="BARU01032295">
    <property type="protein sequence ID" value="GAH69403.1"/>
    <property type="molecule type" value="Genomic_DNA"/>
</dbReference>
<proteinExistence type="predicted"/>
<evidence type="ECO:0000256" key="2">
    <source>
        <dbReference type="ARBA" id="ARBA00023125"/>
    </source>
</evidence>
<feature type="non-terminal residue" evidence="4">
    <location>
        <position position="1"/>
    </location>
</feature>
<evidence type="ECO:0000256" key="1">
    <source>
        <dbReference type="ARBA" id="ARBA00023015"/>
    </source>
</evidence>
<organism evidence="4">
    <name type="scientific">marine sediment metagenome</name>
    <dbReference type="NCBI Taxonomy" id="412755"/>
    <lineage>
        <taxon>unclassified sequences</taxon>
        <taxon>metagenomes</taxon>
        <taxon>ecological metagenomes</taxon>
    </lineage>
</organism>
<dbReference type="InterPro" id="IPR008920">
    <property type="entry name" value="TF_FadR/GntR_C"/>
</dbReference>
<keyword evidence="1" id="KW-0805">Transcription regulation</keyword>
<keyword evidence="3" id="KW-0804">Transcription</keyword>
<gene>
    <name evidence="4" type="ORF">S03H2_50946</name>
</gene>
<accession>X1JI34</accession>
<evidence type="ECO:0000313" key="4">
    <source>
        <dbReference type="EMBL" id="GAH69403.1"/>
    </source>
</evidence>
<dbReference type="AlphaFoldDB" id="X1JI34"/>
<keyword evidence="2" id="KW-0238">DNA-binding</keyword>
<dbReference type="GO" id="GO:0003677">
    <property type="term" value="F:DNA binding"/>
    <property type="evidence" value="ECO:0007669"/>
    <property type="project" value="UniProtKB-KW"/>
</dbReference>